<organism evidence="1">
    <name type="scientific">marine sediment metagenome</name>
    <dbReference type="NCBI Taxonomy" id="412755"/>
    <lineage>
        <taxon>unclassified sequences</taxon>
        <taxon>metagenomes</taxon>
        <taxon>ecological metagenomes</taxon>
    </lineage>
</organism>
<accession>X1TIA5</accession>
<comment type="caution">
    <text evidence="1">The sequence shown here is derived from an EMBL/GenBank/DDBJ whole genome shotgun (WGS) entry which is preliminary data.</text>
</comment>
<evidence type="ECO:0000313" key="1">
    <source>
        <dbReference type="EMBL" id="GAJ04974.1"/>
    </source>
</evidence>
<protein>
    <submittedName>
        <fullName evidence="1">Putative reductive dehalogenase (RdhA)</fullName>
    </submittedName>
</protein>
<name>X1TIA5_9ZZZZ</name>
<reference evidence="1" key="1">
    <citation type="journal article" date="2014" name="Front. Microbiol.">
        <title>High frequency of phylogenetically diverse reductive dehalogenase-homologous genes in deep subseafloor sedimentary metagenomes.</title>
        <authorList>
            <person name="Kawai M."/>
            <person name="Futagami T."/>
            <person name="Toyoda A."/>
            <person name="Takaki Y."/>
            <person name="Nishi S."/>
            <person name="Hori S."/>
            <person name="Arai W."/>
            <person name="Tsubouchi T."/>
            <person name="Morono Y."/>
            <person name="Uchiyama I."/>
            <person name="Ito T."/>
            <person name="Fujiyama A."/>
            <person name="Inagaki F."/>
            <person name="Takami H."/>
        </authorList>
    </citation>
    <scope>NUCLEOTIDE SEQUENCE</scope>
    <source>
        <strain evidence="1">Expedition CK06-06</strain>
    </source>
</reference>
<gene>
    <name evidence="1" type="ORF">S12H4_41239</name>
</gene>
<proteinExistence type="predicted"/>
<feature type="non-terminal residue" evidence="1">
    <location>
        <position position="122"/>
    </location>
</feature>
<sequence>MQSQASYAEVLAGRDQLGPYPMEKLKHVDRPTTKITDNIERTDEREQGFSRAQRGDFSTVVQREYSRFAQKYPLSNAMSEMMFTFRPMVDGEVAPNQEPLPQAPELLSRHIKSLGYFLRADV</sequence>
<dbReference type="EMBL" id="BARW01025109">
    <property type="protein sequence ID" value="GAJ04974.1"/>
    <property type="molecule type" value="Genomic_DNA"/>
</dbReference>
<dbReference type="AlphaFoldDB" id="X1TIA5"/>